<dbReference type="KEGG" id="hxa:Halxa_2319"/>
<dbReference type="GeneID" id="10797281"/>
<gene>
    <name evidence="2" type="ordered locus">Halxa_2319</name>
</gene>
<accession>F8DA26</accession>
<dbReference type="STRING" id="797210.Halxa_2319"/>
<reference evidence="2 3" key="1">
    <citation type="journal article" date="2012" name="Stand. Genomic Sci.">
        <title>Complete genome sequence of Halopiger xanaduensis type strain (SH-6(T)).</title>
        <authorList>
            <person name="Anderson I."/>
            <person name="Tindall B.J."/>
            <person name="Rohde M."/>
            <person name="Lucas S."/>
            <person name="Han J."/>
            <person name="Lapidus A."/>
            <person name="Cheng J.F."/>
            <person name="Goodwin L."/>
            <person name="Pitluck S."/>
            <person name="Peters L."/>
            <person name="Pati A."/>
            <person name="Mikhailova N."/>
            <person name="Pagani I."/>
            <person name="Teshima H."/>
            <person name="Han C."/>
            <person name="Tapia R."/>
            <person name="Land M."/>
            <person name="Woyke T."/>
            <person name="Klenk H.P."/>
            <person name="Kyrpides N."/>
            <person name="Ivanova N."/>
        </authorList>
    </citation>
    <scope>NUCLEOTIDE SEQUENCE [LARGE SCALE GENOMIC DNA]</scope>
    <source>
        <strain evidence="3">DSM 18323 / JCM 14033 / SH-6</strain>
    </source>
</reference>
<evidence type="ECO:0000313" key="3">
    <source>
        <dbReference type="Proteomes" id="UP000006794"/>
    </source>
</evidence>
<evidence type="ECO:0000256" key="1">
    <source>
        <dbReference type="SAM" id="MobiDB-lite"/>
    </source>
</evidence>
<dbReference type="Proteomes" id="UP000006794">
    <property type="component" value="Chromosome"/>
</dbReference>
<proteinExistence type="predicted"/>
<dbReference type="eggNOG" id="arCOG13358">
    <property type="taxonomic scope" value="Archaea"/>
</dbReference>
<name>F8DA26_HALXS</name>
<sequence>MGRRSILRSYGNPPLYCPECWYECDAQTELSEPKHHLPRVEVDYNYDPTSLESALEITKHDHRRHRHCPESGTVSFGGVLANCDRETFKEIVDYVLDACDEIVLSRRKRLLDAALERKDAGEDDESNMEQLVRELRTSEFDN</sequence>
<feature type="region of interest" description="Disordered" evidence="1">
    <location>
        <begin position="116"/>
        <end position="142"/>
    </location>
</feature>
<keyword evidence="3" id="KW-1185">Reference proteome</keyword>
<evidence type="ECO:0000313" key="2">
    <source>
        <dbReference type="EMBL" id="AEH36944.1"/>
    </source>
</evidence>
<dbReference type="HOGENOM" id="CLU_1811423_0_0_2"/>
<organism evidence="2 3">
    <name type="scientific">Halopiger xanaduensis (strain DSM 18323 / JCM 14033 / SH-6)</name>
    <dbReference type="NCBI Taxonomy" id="797210"/>
    <lineage>
        <taxon>Archaea</taxon>
        <taxon>Methanobacteriati</taxon>
        <taxon>Methanobacteriota</taxon>
        <taxon>Stenosarchaea group</taxon>
        <taxon>Halobacteria</taxon>
        <taxon>Halobacteriales</taxon>
        <taxon>Natrialbaceae</taxon>
        <taxon>Halopiger</taxon>
    </lineage>
</organism>
<protein>
    <submittedName>
        <fullName evidence="2">Uncharacterized protein</fullName>
    </submittedName>
</protein>
<dbReference type="EMBL" id="CP002839">
    <property type="protein sequence ID" value="AEH36944.1"/>
    <property type="molecule type" value="Genomic_DNA"/>
</dbReference>
<dbReference type="RefSeq" id="WP_013879836.1">
    <property type="nucleotide sequence ID" value="NC_015666.1"/>
</dbReference>
<dbReference type="AlphaFoldDB" id="F8DA26"/>
<feature type="compositionally biased region" description="Basic and acidic residues" evidence="1">
    <location>
        <begin position="131"/>
        <end position="142"/>
    </location>
</feature>